<evidence type="ECO:0000313" key="7">
    <source>
        <dbReference type="Proteomes" id="UP000078358"/>
    </source>
</evidence>
<evidence type="ECO:0000259" key="5">
    <source>
        <dbReference type="PROSITE" id="PS50850"/>
    </source>
</evidence>
<dbReference type="InterPro" id="IPR053160">
    <property type="entry name" value="MFS_DHA3_Transporter"/>
</dbReference>
<feature type="transmembrane region" description="Helical" evidence="4">
    <location>
        <begin position="96"/>
        <end position="119"/>
    </location>
</feature>
<feature type="transmembrane region" description="Helical" evidence="4">
    <location>
        <begin position="140"/>
        <end position="159"/>
    </location>
</feature>
<feature type="transmembrane region" description="Helical" evidence="4">
    <location>
        <begin position="215"/>
        <end position="234"/>
    </location>
</feature>
<feature type="transmembrane region" description="Helical" evidence="4">
    <location>
        <begin position="36"/>
        <end position="60"/>
    </location>
</feature>
<evidence type="ECO:0000256" key="3">
    <source>
        <dbReference type="ARBA" id="ARBA00023136"/>
    </source>
</evidence>
<dbReference type="PATRIC" id="fig|1261658.3.peg.1389"/>
<name>A0A179CWX4_BIBTR</name>
<sequence length="388" mass="44669">MKKYERIISSIASLSSIRMLIGATSTIYMIDSGVELYHIGMIKSMQAVIILVFGLFIGIISDRVNRKNIHTIAIFFSFIWLYLFYLGGIYSSLSLFYLAEFLNGISLCMIQNNSSGYLVEQFKREDKTNELDSMFGKLNKWTFIGMSLASLIGGVLYYFFSQASFLYTSLLMLCLFIFSLYYLPSGEEYNSSRKLIDKKEIRLIFRKISKHSRSILSYVSYGLFFQVIIQYWQVMVYDFELIAKNNYWLGLILCLLMLAQSVAGQTVERKIKISKFNLHVGSILNLIILILAVYYSMPVVYIAGLCFMMFSIRYISIVLGAELQSDLKNRFRSKYNMVLNSLLRIITAITLFIVGFLLDYFDIDIILYLGIGLISINVLLALLSKDEY</sequence>
<proteinExistence type="predicted"/>
<evidence type="ECO:0000313" key="6">
    <source>
        <dbReference type="EMBL" id="OAQ14130.1"/>
    </source>
</evidence>
<comment type="caution">
    <text evidence="6">The sequence shown here is derived from an EMBL/GenBank/DDBJ whole genome shotgun (WGS) entry which is preliminary data.</text>
</comment>
<feature type="transmembrane region" description="Helical" evidence="4">
    <location>
        <begin position="7"/>
        <end position="30"/>
    </location>
</feature>
<feature type="transmembrane region" description="Helical" evidence="4">
    <location>
        <begin position="276"/>
        <end position="295"/>
    </location>
</feature>
<feature type="transmembrane region" description="Helical" evidence="4">
    <location>
        <begin position="72"/>
        <end position="90"/>
    </location>
</feature>
<feature type="transmembrane region" description="Helical" evidence="4">
    <location>
        <begin position="246"/>
        <end position="264"/>
    </location>
</feature>
<feature type="domain" description="Major facilitator superfamily (MFS) profile" evidence="5">
    <location>
        <begin position="1"/>
        <end position="388"/>
    </location>
</feature>
<dbReference type="AlphaFoldDB" id="A0A179CWX4"/>
<dbReference type="InterPro" id="IPR011701">
    <property type="entry name" value="MFS"/>
</dbReference>
<dbReference type="RefSeq" id="WP_064318616.1">
    <property type="nucleotide sequence ID" value="NZ_JACI01000002.1"/>
</dbReference>
<dbReference type="InterPro" id="IPR036259">
    <property type="entry name" value="MFS_trans_sf"/>
</dbReference>
<dbReference type="Proteomes" id="UP000078358">
    <property type="component" value="Unassembled WGS sequence"/>
</dbReference>
<keyword evidence="2 4" id="KW-1133">Transmembrane helix</keyword>
<accession>A0A179CWX4</accession>
<dbReference type="PANTHER" id="PTHR23530:SF1">
    <property type="entry name" value="PERMEASE, MAJOR FACILITATOR SUPERFAMILY-RELATED"/>
    <property type="match status" value="1"/>
</dbReference>
<dbReference type="Gene3D" id="1.20.1250.20">
    <property type="entry name" value="MFS general substrate transporter like domains"/>
    <property type="match status" value="1"/>
</dbReference>
<dbReference type="InterPro" id="IPR020846">
    <property type="entry name" value="MFS_dom"/>
</dbReference>
<feature type="transmembrane region" description="Helical" evidence="4">
    <location>
        <begin position="165"/>
        <end position="183"/>
    </location>
</feature>
<evidence type="ECO:0000256" key="4">
    <source>
        <dbReference type="SAM" id="Phobius"/>
    </source>
</evidence>
<organism evidence="6 7">
    <name type="scientific">Bibersteinia trehalosi Y31</name>
    <dbReference type="NCBI Taxonomy" id="1261658"/>
    <lineage>
        <taxon>Bacteria</taxon>
        <taxon>Pseudomonadati</taxon>
        <taxon>Pseudomonadota</taxon>
        <taxon>Gammaproteobacteria</taxon>
        <taxon>Pasteurellales</taxon>
        <taxon>Pasteurellaceae</taxon>
        <taxon>Bibersteinia</taxon>
    </lineage>
</organism>
<dbReference type="Pfam" id="PF07690">
    <property type="entry name" value="MFS_1"/>
    <property type="match status" value="1"/>
</dbReference>
<protein>
    <submittedName>
        <fullName evidence="6">MFS transporter</fullName>
    </submittedName>
</protein>
<gene>
    <name evidence="6" type="ORF">F480_06985</name>
</gene>
<evidence type="ECO:0000256" key="2">
    <source>
        <dbReference type="ARBA" id="ARBA00022989"/>
    </source>
</evidence>
<dbReference type="EMBL" id="JACI01000002">
    <property type="protein sequence ID" value="OAQ14130.1"/>
    <property type="molecule type" value="Genomic_DNA"/>
</dbReference>
<feature type="transmembrane region" description="Helical" evidence="4">
    <location>
        <begin position="342"/>
        <end position="359"/>
    </location>
</feature>
<evidence type="ECO:0000256" key="1">
    <source>
        <dbReference type="ARBA" id="ARBA00022692"/>
    </source>
</evidence>
<dbReference type="PANTHER" id="PTHR23530">
    <property type="entry name" value="TRANSPORT PROTEIN-RELATED"/>
    <property type="match status" value="1"/>
</dbReference>
<dbReference type="GO" id="GO:0022857">
    <property type="term" value="F:transmembrane transporter activity"/>
    <property type="evidence" value="ECO:0007669"/>
    <property type="project" value="InterPro"/>
</dbReference>
<feature type="transmembrane region" description="Helical" evidence="4">
    <location>
        <begin position="365"/>
        <end position="383"/>
    </location>
</feature>
<reference evidence="6 7" key="1">
    <citation type="submission" date="2014-01" db="EMBL/GenBank/DDBJ databases">
        <authorList>
            <person name="Zuccon D."/>
        </authorList>
    </citation>
    <scope>NUCLEOTIDE SEQUENCE [LARGE SCALE GENOMIC DNA]</scope>
    <source>
        <strain evidence="6 7">Y31</strain>
    </source>
</reference>
<keyword evidence="1 4" id="KW-0812">Transmembrane</keyword>
<dbReference type="PROSITE" id="PS50850">
    <property type="entry name" value="MFS"/>
    <property type="match status" value="1"/>
</dbReference>
<feature type="transmembrane region" description="Helical" evidence="4">
    <location>
        <begin position="301"/>
        <end position="321"/>
    </location>
</feature>
<dbReference type="SUPFAM" id="SSF103473">
    <property type="entry name" value="MFS general substrate transporter"/>
    <property type="match status" value="1"/>
</dbReference>
<keyword evidence="3 4" id="KW-0472">Membrane</keyword>